<organism evidence="1 2">
    <name type="scientific">Chryseobacterium indologenes</name>
    <name type="common">Flavobacterium indologenes</name>
    <dbReference type="NCBI Taxonomy" id="253"/>
    <lineage>
        <taxon>Bacteria</taxon>
        <taxon>Pseudomonadati</taxon>
        <taxon>Bacteroidota</taxon>
        <taxon>Flavobacteriia</taxon>
        <taxon>Flavobacteriales</taxon>
        <taxon>Weeksellaceae</taxon>
        <taxon>Chryseobacterium group</taxon>
        <taxon>Chryseobacterium</taxon>
    </lineage>
</organism>
<name>A0A0N0IWT2_CHRID</name>
<protein>
    <submittedName>
        <fullName evidence="1">Uncharacterized protein</fullName>
    </submittedName>
</protein>
<dbReference type="EMBL" id="LJOD01000004">
    <property type="protein sequence ID" value="KPE51663.1"/>
    <property type="molecule type" value="Genomic_DNA"/>
</dbReference>
<reference evidence="1 2" key="1">
    <citation type="journal article" date="2015" name="Genom Data">
        <title>Draft genome sequence of a multidrug-resistant Chryseobacterium indologenes isolate from Malaysia.</title>
        <authorList>
            <person name="Yu C.Y."/>
            <person name="Ang G.Y."/>
            <person name="Cheng H.J."/>
            <person name="Cheong Y.M."/>
            <person name="Yin W.F."/>
            <person name="Chan K.G."/>
        </authorList>
    </citation>
    <scope>NUCLEOTIDE SEQUENCE [LARGE SCALE GENOMIC DNA]</scope>
    <source>
        <strain evidence="1 2">CI_885</strain>
    </source>
</reference>
<accession>A0A0N0IWT2</accession>
<comment type="caution">
    <text evidence="1">The sequence shown here is derived from an EMBL/GenBank/DDBJ whole genome shotgun (WGS) entry which is preliminary data.</text>
</comment>
<evidence type="ECO:0000313" key="1">
    <source>
        <dbReference type="EMBL" id="KPE51663.1"/>
    </source>
</evidence>
<proteinExistence type="predicted"/>
<dbReference type="Proteomes" id="UP000037953">
    <property type="component" value="Unassembled WGS sequence"/>
</dbReference>
<dbReference type="RefSeq" id="WP_062698221.1">
    <property type="nucleotide sequence ID" value="NZ_LJOD01000004.1"/>
</dbReference>
<dbReference type="AlphaFoldDB" id="A0A0N0IWT2"/>
<sequence length="64" mass="7718">MAQAKLRQHVYHFLKNKHENELNSHSGSQRQFLSELNKDLSIDEELICHPLYQIDLEEERIRMI</sequence>
<dbReference type="PATRIC" id="fig|253.9.peg.3423"/>
<gene>
    <name evidence="1" type="ORF">AOB46_08400</name>
</gene>
<reference evidence="2" key="2">
    <citation type="submission" date="2015-09" db="EMBL/GenBank/DDBJ databases">
        <title>Draft genome sequence of a multidrug-resistant Chryseobacterium indologenes isolate from Malaysia.</title>
        <authorList>
            <person name="Yu C.Y."/>
            <person name="Ang G.Y."/>
            <person name="Chan K.-G."/>
        </authorList>
    </citation>
    <scope>NUCLEOTIDE SEQUENCE [LARGE SCALE GENOMIC DNA]</scope>
    <source>
        <strain evidence="2">CI_885</strain>
    </source>
</reference>
<evidence type="ECO:0000313" key="2">
    <source>
        <dbReference type="Proteomes" id="UP000037953"/>
    </source>
</evidence>